<keyword evidence="5" id="KW-0325">Glycoprotein</keyword>
<evidence type="ECO:0000259" key="8">
    <source>
        <dbReference type="PROSITE" id="PS50835"/>
    </source>
</evidence>
<dbReference type="InterPro" id="IPR003599">
    <property type="entry name" value="Ig_sub"/>
</dbReference>
<sequence length="351" mass="39476">SHIHAHTILQLLVPFGLLNVEFKIFLTCCWVVCHLANMKDLHWSLFVLCIISSTAGVEVVGPDGPVVGVVGEDLILSCFLKSHTSAVDDEVTWLIGSKVVHHHKSRQDWTDQQLPAYRGRTSLFTEELQRGNLSLKIRNITLSDANTYRCYIATDTMPVEVTVSVKVETVGSTPNISAESLGSGDVRLQCESSGWSSEPQMEWLDSEGRTLRDRAEPTMFQRLAEGLRVQSSVTVEQSDGNRFLCRVTSPGQTREMEVQVPLPMFGHNRHRYLIMAPLVVIIIGLCLLVVFMAQKMYKRSDGSKEMLKKMKEVLKEKLKSDMSQACMEKFEKVWTELTQEKGPLENGLHQA</sequence>
<feature type="non-terminal residue" evidence="9">
    <location>
        <position position="1"/>
    </location>
</feature>
<dbReference type="PANTHER" id="PTHR24100">
    <property type="entry name" value="BUTYROPHILIN"/>
    <property type="match status" value="1"/>
</dbReference>
<feature type="transmembrane region" description="Helical" evidence="7">
    <location>
        <begin position="272"/>
        <end position="293"/>
    </location>
</feature>
<name>A0AAV6H9X5_9TELE</name>
<evidence type="ECO:0000313" key="9">
    <source>
        <dbReference type="EMBL" id="KAG5282830.1"/>
    </source>
</evidence>
<dbReference type="GO" id="GO:0009897">
    <property type="term" value="C:external side of plasma membrane"/>
    <property type="evidence" value="ECO:0007669"/>
    <property type="project" value="TreeGrafter"/>
</dbReference>
<dbReference type="InterPro" id="IPR050504">
    <property type="entry name" value="IgSF_BTN/MOG"/>
</dbReference>
<dbReference type="InterPro" id="IPR053896">
    <property type="entry name" value="BTN3A2-like_Ig-C"/>
</dbReference>
<keyword evidence="6" id="KW-0393">Immunoglobulin domain</keyword>
<dbReference type="PROSITE" id="PS50835">
    <property type="entry name" value="IG_LIKE"/>
    <property type="match status" value="2"/>
</dbReference>
<dbReference type="GO" id="GO:0005102">
    <property type="term" value="F:signaling receptor binding"/>
    <property type="evidence" value="ECO:0007669"/>
    <property type="project" value="TreeGrafter"/>
</dbReference>
<dbReference type="SMART" id="SM00409">
    <property type="entry name" value="IG"/>
    <property type="match status" value="2"/>
</dbReference>
<dbReference type="Proteomes" id="UP000823561">
    <property type="component" value="Chromosome 3"/>
</dbReference>
<keyword evidence="2" id="KW-0732">Signal</keyword>
<feature type="domain" description="Ig-like" evidence="8">
    <location>
        <begin position="71"/>
        <end position="164"/>
    </location>
</feature>
<comment type="subcellular location">
    <subcellularLocation>
        <location evidence="1">Membrane</location>
    </subcellularLocation>
</comment>
<evidence type="ECO:0000256" key="2">
    <source>
        <dbReference type="ARBA" id="ARBA00022729"/>
    </source>
</evidence>
<dbReference type="GO" id="GO:0050852">
    <property type="term" value="P:T cell receptor signaling pathway"/>
    <property type="evidence" value="ECO:0007669"/>
    <property type="project" value="TreeGrafter"/>
</dbReference>
<evidence type="ECO:0000256" key="5">
    <source>
        <dbReference type="ARBA" id="ARBA00023180"/>
    </source>
</evidence>
<dbReference type="Pfam" id="PF07686">
    <property type="entry name" value="V-set"/>
    <property type="match status" value="1"/>
</dbReference>
<dbReference type="InterPro" id="IPR013106">
    <property type="entry name" value="Ig_V-set"/>
</dbReference>
<dbReference type="Gene3D" id="2.60.40.10">
    <property type="entry name" value="Immunoglobulins"/>
    <property type="match status" value="2"/>
</dbReference>
<dbReference type="GO" id="GO:0050863">
    <property type="term" value="P:regulation of T cell activation"/>
    <property type="evidence" value="ECO:0007669"/>
    <property type="project" value="UniProtKB-ARBA"/>
</dbReference>
<evidence type="ECO:0000256" key="6">
    <source>
        <dbReference type="ARBA" id="ARBA00023319"/>
    </source>
</evidence>
<accession>A0AAV6H9X5</accession>
<evidence type="ECO:0000256" key="1">
    <source>
        <dbReference type="ARBA" id="ARBA00004370"/>
    </source>
</evidence>
<proteinExistence type="predicted"/>
<dbReference type="InterPro" id="IPR007110">
    <property type="entry name" value="Ig-like_dom"/>
</dbReference>
<comment type="caution">
    <text evidence="9">The sequence shown here is derived from an EMBL/GenBank/DDBJ whole genome shotgun (WGS) entry which is preliminary data.</text>
</comment>
<dbReference type="InterPro" id="IPR036179">
    <property type="entry name" value="Ig-like_dom_sf"/>
</dbReference>
<evidence type="ECO:0000256" key="7">
    <source>
        <dbReference type="SAM" id="Phobius"/>
    </source>
</evidence>
<gene>
    <name evidence="9" type="ORF">AALO_G00035120</name>
</gene>
<dbReference type="GO" id="GO:1903037">
    <property type="term" value="P:regulation of leukocyte cell-cell adhesion"/>
    <property type="evidence" value="ECO:0007669"/>
    <property type="project" value="UniProtKB-ARBA"/>
</dbReference>
<dbReference type="SUPFAM" id="SSF48726">
    <property type="entry name" value="Immunoglobulin"/>
    <property type="match status" value="2"/>
</dbReference>
<dbReference type="AlphaFoldDB" id="A0AAV6H9X5"/>
<dbReference type="EMBL" id="JADWDJ010000003">
    <property type="protein sequence ID" value="KAG5282830.1"/>
    <property type="molecule type" value="Genomic_DNA"/>
</dbReference>
<evidence type="ECO:0000313" key="10">
    <source>
        <dbReference type="Proteomes" id="UP000823561"/>
    </source>
</evidence>
<organism evidence="9 10">
    <name type="scientific">Alosa alosa</name>
    <name type="common">allis shad</name>
    <dbReference type="NCBI Taxonomy" id="278164"/>
    <lineage>
        <taxon>Eukaryota</taxon>
        <taxon>Metazoa</taxon>
        <taxon>Chordata</taxon>
        <taxon>Craniata</taxon>
        <taxon>Vertebrata</taxon>
        <taxon>Euteleostomi</taxon>
        <taxon>Actinopterygii</taxon>
        <taxon>Neopterygii</taxon>
        <taxon>Teleostei</taxon>
        <taxon>Clupei</taxon>
        <taxon>Clupeiformes</taxon>
        <taxon>Clupeoidei</taxon>
        <taxon>Clupeidae</taxon>
        <taxon>Alosa</taxon>
    </lineage>
</organism>
<keyword evidence="4" id="KW-1015">Disulfide bond</keyword>
<keyword evidence="10" id="KW-1185">Reference proteome</keyword>
<dbReference type="InterPro" id="IPR013783">
    <property type="entry name" value="Ig-like_fold"/>
</dbReference>
<keyword evidence="7" id="KW-1133">Transmembrane helix</keyword>
<reference evidence="9" key="1">
    <citation type="submission" date="2020-10" db="EMBL/GenBank/DDBJ databases">
        <title>Chromosome-scale genome assembly of the Allis shad, Alosa alosa.</title>
        <authorList>
            <person name="Margot Z."/>
            <person name="Christophe K."/>
            <person name="Cabau C."/>
            <person name="Louis A."/>
            <person name="Berthelot C."/>
            <person name="Parey E."/>
            <person name="Roest Crollius H."/>
            <person name="Montfort J."/>
            <person name="Robinson-Rechavi M."/>
            <person name="Bucao C."/>
            <person name="Bouchez O."/>
            <person name="Gislard M."/>
            <person name="Lluch J."/>
            <person name="Milhes M."/>
            <person name="Lampietro C."/>
            <person name="Lopez Roques C."/>
            <person name="Donnadieu C."/>
            <person name="Braasch I."/>
            <person name="Desvignes T."/>
            <person name="Postlethwait J."/>
            <person name="Bobe J."/>
            <person name="Guiguen Y."/>
        </authorList>
    </citation>
    <scope>NUCLEOTIDE SEQUENCE</scope>
    <source>
        <strain evidence="9">M-15738</strain>
        <tissue evidence="9">Blood</tissue>
    </source>
</reference>
<dbReference type="GO" id="GO:0001817">
    <property type="term" value="P:regulation of cytokine production"/>
    <property type="evidence" value="ECO:0007669"/>
    <property type="project" value="TreeGrafter"/>
</dbReference>
<dbReference type="FunFam" id="2.60.40.10:FF:000142">
    <property type="entry name" value="V-set domain-containing T-cell activation inhibitor 1"/>
    <property type="match status" value="1"/>
</dbReference>
<evidence type="ECO:0000256" key="4">
    <source>
        <dbReference type="ARBA" id="ARBA00023157"/>
    </source>
</evidence>
<dbReference type="Pfam" id="PF22705">
    <property type="entry name" value="C2-set_3"/>
    <property type="match status" value="1"/>
</dbReference>
<evidence type="ECO:0000256" key="3">
    <source>
        <dbReference type="ARBA" id="ARBA00023136"/>
    </source>
</evidence>
<feature type="domain" description="Ig-like" evidence="8">
    <location>
        <begin position="174"/>
        <end position="259"/>
    </location>
</feature>
<protein>
    <recommendedName>
        <fullName evidence="8">Ig-like domain-containing protein</fullName>
    </recommendedName>
</protein>
<keyword evidence="3 7" id="KW-0472">Membrane</keyword>
<keyword evidence="7" id="KW-0812">Transmembrane</keyword>